<dbReference type="EMBL" id="AGNL01013509">
    <property type="protein sequence ID" value="EJK67215.1"/>
    <property type="molecule type" value="Genomic_DNA"/>
</dbReference>
<dbReference type="OrthoDB" id="496981at2759"/>
<evidence type="ECO:0000313" key="2">
    <source>
        <dbReference type="EMBL" id="EJK67215.1"/>
    </source>
</evidence>
<protein>
    <submittedName>
        <fullName evidence="2">Uncharacterized protein</fullName>
    </submittedName>
</protein>
<comment type="caution">
    <text evidence="2">The sequence shown here is derived from an EMBL/GenBank/DDBJ whole genome shotgun (WGS) entry which is preliminary data.</text>
</comment>
<evidence type="ECO:0000256" key="1">
    <source>
        <dbReference type="SAM" id="MobiDB-lite"/>
    </source>
</evidence>
<dbReference type="Proteomes" id="UP000266841">
    <property type="component" value="Unassembled WGS sequence"/>
</dbReference>
<keyword evidence="3" id="KW-1185">Reference proteome</keyword>
<reference evidence="2 3" key="1">
    <citation type="journal article" date="2012" name="Genome Biol.">
        <title>Genome and low-iron response of an oceanic diatom adapted to chronic iron limitation.</title>
        <authorList>
            <person name="Lommer M."/>
            <person name="Specht M."/>
            <person name="Roy A.S."/>
            <person name="Kraemer L."/>
            <person name="Andreson R."/>
            <person name="Gutowska M.A."/>
            <person name="Wolf J."/>
            <person name="Bergner S.V."/>
            <person name="Schilhabel M.B."/>
            <person name="Klostermeier U.C."/>
            <person name="Beiko R.G."/>
            <person name="Rosenstiel P."/>
            <person name="Hippler M."/>
            <person name="Laroche J."/>
        </authorList>
    </citation>
    <scope>NUCLEOTIDE SEQUENCE [LARGE SCALE GENOMIC DNA]</scope>
    <source>
        <strain evidence="2 3">CCMP1005</strain>
    </source>
</reference>
<organism evidence="2 3">
    <name type="scientific">Thalassiosira oceanica</name>
    <name type="common">Marine diatom</name>
    <dbReference type="NCBI Taxonomy" id="159749"/>
    <lineage>
        <taxon>Eukaryota</taxon>
        <taxon>Sar</taxon>
        <taxon>Stramenopiles</taxon>
        <taxon>Ochrophyta</taxon>
        <taxon>Bacillariophyta</taxon>
        <taxon>Coscinodiscophyceae</taxon>
        <taxon>Thalassiosirophycidae</taxon>
        <taxon>Thalassiosirales</taxon>
        <taxon>Thalassiosiraceae</taxon>
        <taxon>Thalassiosira</taxon>
    </lineage>
</organism>
<proteinExistence type="predicted"/>
<evidence type="ECO:0000313" key="3">
    <source>
        <dbReference type="Proteomes" id="UP000266841"/>
    </source>
</evidence>
<name>K0SPJ7_THAOC</name>
<sequence length="244" mass="25876">MIRSKRKHVATSPELGGDIVRIGLGPDDDASFLQSQAVPTFAVLPSDDAEGDDGAAAASALTEGASPRRMGLGGVLGTRNAFVVEDALSASACENARRHADSRVKRDGGGGAQGGRAARRRGGRGGVGEEPRRRTRRGGRYPFLGIGKEGGGSPGPPMLALPEASKRVYLISDIGRTSAVLKHEFPYVDFDMCRMVRSPSGEGAEDDEAWWWQKPSPSLSSYVEWRPSGAGQSYACPGEPQFDF</sequence>
<feature type="region of interest" description="Disordered" evidence="1">
    <location>
        <begin position="99"/>
        <end position="156"/>
    </location>
</feature>
<accession>K0SPJ7</accession>
<gene>
    <name evidence="2" type="ORF">THAOC_11782</name>
</gene>
<dbReference type="AlphaFoldDB" id="K0SPJ7"/>
<feature type="compositionally biased region" description="Basic and acidic residues" evidence="1">
    <location>
        <begin position="99"/>
        <end position="108"/>
    </location>
</feature>